<gene>
    <name evidence="9" type="ORF">MNBD_GAMMA18-606</name>
</gene>
<evidence type="ECO:0000256" key="2">
    <source>
        <dbReference type="ARBA" id="ARBA00012616"/>
    </source>
</evidence>
<evidence type="ECO:0000256" key="5">
    <source>
        <dbReference type="ARBA" id="ARBA00031395"/>
    </source>
</evidence>
<dbReference type="PANTHER" id="PTHR43757:SF2">
    <property type="entry name" value="AMINOMETHYLTRANSFERASE, MITOCHONDRIAL"/>
    <property type="match status" value="1"/>
</dbReference>
<comment type="catalytic activity">
    <reaction evidence="6">
        <text>N(6)-[(R)-S(8)-aminomethyldihydrolipoyl]-L-lysyl-[protein] + (6S)-5,6,7,8-tetrahydrofolate = N(6)-[(R)-dihydrolipoyl]-L-lysyl-[protein] + (6R)-5,10-methylene-5,6,7,8-tetrahydrofolate + NH4(+)</text>
        <dbReference type="Rhea" id="RHEA:16945"/>
        <dbReference type="Rhea" id="RHEA-COMP:10475"/>
        <dbReference type="Rhea" id="RHEA-COMP:10492"/>
        <dbReference type="ChEBI" id="CHEBI:15636"/>
        <dbReference type="ChEBI" id="CHEBI:28938"/>
        <dbReference type="ChEBI" id="CHEBI:57453"/>
        <dbReference type="ChEBI" id="CHEBI:83100"/>
        <dbReference type="ChEBI" id="CHEBI:83143"/>
        <dbReference type="EC" id="2.1.2.10"/>
    </reaction>
</comment>
<dbReference type="SUPFAM" id="SSF101790">
    <property type="entry name" value="Aminomethyltransferase beta-barrel domain"/>
    <property type="match status" value="1"/>
</dbReference>
<dbReference type="Gene3D" id="2.40.30.110">
    <property type="entry name" value="Aminomethyltransferase beta-barrel domains"/>
    <property type="match status" value="1"/>
</dbReference>
<dbReference type="Gene3D" id="3.30.1360.120">
    <property type="entry name" value="Probable tRNA modification gtpase trme, domain 1"/>
    <property type="match status" value="1"/>
</dbReference>
<dbReference type="GO" id="GO:0032259">
    <property type="term" value="P:methylation"/>
    <property type="evidence" value="ECO:0007669"/>
    <property type="project" value="UniProtKB-KW"/>
</dbReference>
<evidence type="ECO:0000313" key="9">
    <source>
        <dbReference type="EMBL" id="VAW88685.1"/>
    </source>
</evidence>
<dbReference type="Gene3D" id="4.10.1250.10">
    <property type="entry name" value="Aminomethyltransferase fragment"/>
    <property type="match status" value="1"/>
</dbReference>
<dbReference type="FunFam" id="3.30.70.1400:FF:000001">
    <property type="entry name" value="Aminomethyltransferase"/>
    <property type="match status" value="1"/>
</dbReference>
<evidence type="ECO:0000256" key="3">
    <source>
        <dbReference type="ARBA" id="ARBA00022576"/>
    </source>
</evidence>
<dbReference type="GO" id="GO:0008168">
    <property type="term" value="F:methyltransferase activity"/>
    <property type="evidence" value="ECO:0007669"/>
    <property type="project" value="UniProtKB-KW"/>
</dbReference>
<keyword evidence="9" id="KW-0489">Methyltransferase</keyword>
<name>A0A3B0Z5G9_9ZZZZ</name>
<dbReference type="AlphaFoldDB" id="A0A3B0Z5G9"/>
<dbReference type="InterPro" id="IPR022903">
    <property type="entry name" value="GcvT_bac"/>
</dbReference>
<dbReference type="PIRSF" id="PIRSF006487">
    <property type="entry name" value="GcvT"/>
    <property type="match status" value="1"/>
</dbReference>
<evidence type="ECO:0000256" key="4">
    <source>
        <dbReference type="ARBA" id="ARBA00022679"/>
    </source>
</evidence>
<dbReference type="Pfam" id="PF01571">
    <property type="entry name" value="GCV_T"/>
    <property type="match status" value="1"/>
</dbReference>
<dbReference type="InterPro" id="IPR006222">
    <property type="entry name" value="GCVT_N"/>
</dbReference>
<dbReference type="FunFam" id="4.10.1250.10:FF:000001">
    <property type="entry name" value="Aminomethyltransferase"/>
    <property type="match status" value="1"/>
</dbReference>
<reference evidence="9" key="1">
    <citation type="submission" date="2018-06" db="EMBL/GenBank/DDBJ databases">
        <authorList>
            <person name="Zhirakovskaya E."/>
        </authorList>
    </citation>
    <scope>NUCLEOTIDE SEQUENCE</scope>
</reference>
<dbReference type="Pfam" id="PF08669">
    <property type="entry name" value="GCV_T_C"/>
    <property type="match status" value="1"/>
</dbReference>
<keyword evidence="3" id="KW-0032">Aminotransferase</keyword>
<dbReference type="NCBIfam" id="NF001567">
    <property type="entry name" value="PRK00389.1"/>
    <property type="match status" value="1"/>
</dbReference>
<comment type="similarity">
    <text evidence="1">Belongs to the GcvT family.</text>
</comment>
<dbReference type="HAMAP" id="MF_00259">
    <property type="entry name" value="GcvT"/>
    <property type="match status" value="1"/>
</dbReference>
<dbReference type="GO" id="GO:0004047">
    <property type="term" value="F:aminomethyltransferase activity"/>
    <property type="evidence" value="ECO:0007669"/>
    <property type="project" value="UniProtKB-EC"/>
</dbReference>
<dbReference type="InterPro" id="IPR013977">
    <property type="entry name" value="GcvT_C"/>
</dbReference>
<dbReference type="NCBIfam" id="TIGR00528">
    <property type="entry name" value="gcvT"/>
    <property type="match status" value="1"/>
</dbReference>
<dbReference type="GO" id="GO:0005829">
    <property type="term" value="C:cytosol"/>
    <property type="evidence" value="ECO:0007669"/>
    <property type="project" value="TreeGrafter"/>
</dbReference>
<evidence type="ECO:0000259" key="8">
    <source>
        <dbReference type="Pfam" id="PF08669"/>
    </source>
</evidence>
<dbReference type="InterPro" id="IPR029043">
    <property type="entry name" value="GcvT/YgfZ_C"/>
</dbReference>
<organism evidence="9">
    <name type="scientific">hydrothermal vent metagenome</name>
    <dbReference type="NCBI Taxonomy" id="652676"/>
    <lineage>
        <taxon>unclassified sequences</taxon>
        <taxon>metagenomes</taxon>
        <taxon>ecological metagenomes</taxon>
    </lineage>
</organism>
<sequence>MNKTPLYDQHLAMNAKMVDFSGWNMPIHYGSQLNEHNIVRSDAGMFDVSHMNVLDLQGEQAKAFLQKLVANDVDQLKSDGKALYTCMLNEQAGVIDDLIIYFIHDNYYRIVLNAATRKKDLAWITQQSEHFNLTLESPEGLAMIAIQGPNARTKVHQVLDDETCTKVAEMKPFNACFCGELFIARTGYTGEDGYEIVLPASGVEALWKKLRQAGVAPIGLGARDTLRLEAAMSLYGADMDESISPLECNLNWTVAWQPVERDFIGRIALQKQREIGAEHKLVGLLLEGRGVLRGHQRVVSDAGDGKITSGTFSPTLGKSIALARVPAAMGNRCQVEIRGKLQDARVVKPPFVRHGKACYEELN</sequence>
<dbReference type="SUPFAM" id="SSF103025">
    <property type="entry name" value="Folate-binding domain"/>
    <property type="match status" value="1"/>
</dbReference>
<evidence type="ECO:0000256" key="6">
    <source>
        <dbReference type="ARBA" id="ARBA00047665"/>
    </source>
</evidence>
<evidence type="ECO:0000259" key="7">
    <source>
        <dbReference type="Pfam" id="PF01571"/>
    </source>
</evidence>
<accession>A0A3B0Z5G9</accession>
<dbReference type="GO" id="GO:0006546">
    <property type="term" value="P:glycine catabolic process"/>
    <property type="evidence" value="ECO:0007669"/>
    <property type="project" value="InterPro"/>
</dbReference>
<dbReference type="PANTHER" id="PTHR43757">
    <property type="entry name" value="AMINOMETHYLTRANSFERASE"/>
    <property type="match status" value="1"/>
</dbReference>
<dbReference type="GO" id="GO:0008483">
    <property type="term" value="F:transaminase activity"/>
    <property type="evidence" value="ECO:0007669"/>
    <property type="project" value="UniProtKB-KW"/>
</dbReference>
<dbReference type="InterPro" id="IPR028896">
    <property type="entry name" value="GcvT/YgfZ/DmdA"/>
</dbReference>
<dbReference type="Gene3D" id="3.30.70.1400">
    <property type="entry name" value="Aminomethyltransferase beta-barrel domains"/>
    <property type="match status" value="1"/>
</dbReference>
<keyword evidence="4 9" id="KW-0808">Transferase</keyword>
<feature type="domain" description="GCVT N-terminal" evidence="7">
    <location>
        <begin position="6"/>
        <end position="257"/>
    </location>
</feature>
<protein>
    <recommendedName>
        <fullName evidence="2">aminomethyltransferase</fullName>
        <ecNumber evidence="2">2.1.2.10</ecNumber>
    </recommendedName>
    <alternativeName>
        <fullName evidence="5">Glycine cleavage system T protein</fullName>
    </alternativeName>
</protein>
<dbReference type="InterPro" id="IPR006223">
    <property type="entry name" value="GcvT"/>
</dbReference>
<proteinExistence type="inferred from homology"/>
<evidence type="ECO:0000256" key="1">
    <source>
        <dbReference type="ARBA" id="ARBA00008609"/>
    </source>
</evidence>
<dbReference type="EC" id="2.1.2.10" evidence="2"/>
<dbReference type="EMBL" id="UOFP01000231">
    <property type="protein sequence ID" value="VAW88685.1"/>
    <property type="molecule type" value="Genomic_DNA"/>
</dbReference>
<dbReference type="InterPro" id="IPR027266">
    <property type="entry name" value="TrmE/GcvT-like"/>
</dbReference>
<dbReference type="GO" id="GO:0005960">
    <property type="term" value="C:glycine cleavage complex"/>
    <property type="evidence" value="ECO:0007669"/>
    <property type="project" value="InterPro"/>
</dbReference>
<feature type="domain" description="Aminomethyltransferase C-terminal" evidence="8">
    <location>
        <begin position="280"/>
        <end position="352"/>
    </location>
</feature>